<keyword evidence="5" id="KW-0893">Thyroid hormones biosynthesis</keyword>
<evidence type="ECO:0000256" key="16">
    <source>
        <dbReference type="SAM" id="SignalP"/>
    </source>
</evidence>
<keyword evidence="12 15" id="KW-1015">Disulfide bond</keyword>
<feature type="domain" description="Thyroglobulin type-1" evidence="17">
    <location>
        <begin position="156"/>
        <end position="257"/>
    </location>
</feature>
<feature type="domain" description="Thyroglobulin type-1" evidence="17">
    <location>
        <begin position="583"/>
        <end position="636"/>
    </location>
</feature>
<dbReference type="Gene3D" id="3.40.50.1820">
    <property type="entry name" value="alpha/beta hydrolase"/>
    <property type="match status" value="1"/>
</dbReference>
<evidence type="ECO:0000256" key="8">
    <source>
        <dbReference type="ARBA" id="ARBA00022702"/>
    </source>
</evidence>
<evidence type="ECO:0000256" key="2">
    <source>
        <dbReference type="ARBA" id="ARBA00005964"/>
    </source>
</evidence>
<organism evidence="18 19">
    <name type="scientific">Megalops atlanticus</name>
    <name type="common">Tarpon</name>
    <name type="synonym">Clupea gigantea</name>
    <dbReference type="NCBI Taxonomy" id="7932"/>
    <lineage>
        <taxon>Eukaryota</taxon>
        <taxon>Metazoa</taxon>
        <taxon>Chordata</taxon>
        <taxon>Craniata</taxon>
        <taxon>Vertebrata</taxon>
        <taxon>Euteleostomi</taxon>
        <taxon>Actinopterygii</taxon>
        <taxon>Neopterygii</taxon>
        <taxon>Teleostei</taxon>
        <taxon>Elopiformes</taxon>
        <taxon>Megalopidae</taxon>
        <taxon>Megalops</taxon>
    </lineage>
</organism>
<dbReference type="FunFam" id="4.10.800.10:FF:000013">
    <property type="entry name" value="Thyroglobulin"/>
    <property type="match status" value="1"/>
</dbReference>
<proteinExistence type="inferred from homology"/>
<feature type="disulfide bond" evidence="15">
    <location>
        <begin position="63"/>
        <end position="70"/>
    </location>
</feature>
<feature type="disulfide bond" evidence="15">
    <location>
        <begin position="1020"/>
        <end position="1027"/>
    </location>
</feature>
<evidence type="ECO:0000256" key="3">
    <source>
        <dbReference type="ARBA" id="ARBA00017326"/>
    </source>
</evidence>
<accession>A0A9D3PWQ1</accession>
<feature type="disulfide bond" evidence="15">
    <location>
        <begin position="159"/>
        <end position="178"/>
    </location>
</feature>
<dbReference type="GO" id="GO:0005615">
    <property type="term" value="C:extracellular space"/>
    <property type="evidence" value="ECO:0007669"/>
    <property type="project" value="TreeGrafter"/>
</dbReference>
<feature type="disulfide bond" evidence="15">
    <location>
        <begin position="72"/>
        <end position="92"/>
    </location>
</feature>
<keyword evidence="7" id="KW-0405">Iodination</keyword>
<keyword evidence="4" id="KW-0964">Secreted</keyword>
<feature type="domain" description="Thyroglobulin type-1" evidence="17">
    <location>
        <begin position="637"/>
        <end position="706"/>
    </location>
</feature>
<evidence type="ECO:0000256" key="7">
    <source>
        <dbReference type="ARBA" id="ARBA00022653"/>
    </source>
</evidence>
<evidence type="ECO:0000256" key="13">
    <source>
        <dbReference type="ARBA" id="ARBA00023180"/>
    </source>
</evidence>
<feature type="domain" description="Thyroglobulin type-1" evidence="17">
    <location>
        <begin position="31"/>
        <end position="92"/>
    </location>
</feature>
<dbReference type="GO" id="GO:0005179">
    <property type="term" value="F:hormone activity"/>
    <property type="evidence" value="ECO:0007669"/>
    <property type="project" value="UniProtKB-KW"/>
</dbReference>
<protein>
    <recommendedName>
        <fullName evidence="3">Thyroglobulin</fullName>
    </recommendedName>
</protein>
<dbReference type="InterPro" id="IPR011641">
    <property type="entry name" value="Tyr-kin_ephrin_A/B_rcpt-like"/>
</dbReference>
<evidence type="ECO:0000256" key="10">
    <source>
        <dbReference type="ARBA" id="ARBA00022737"/>
    </source>
</evidence>
<feature type="disulfide bond" evidence="15">
    <location>
        <begin position="616"/>
        <end position="636"/>
    </location>
</feature>
<dbReference type="InterPro" id="IPR009030">
    <property type="entry name" value="Growth_fac_rcpt_cys_sf"/>
</dbReference>
<dbReference type="PROSITE" id="PS51162">
    <property type="entry name" value="THYROGLOBULIN_1_2"/>
    <property type="match status" value="9"/>
</dbReference>
<feature type="signal peptide" evidence="16">
    <location>
        <begin position="1"/>
        <end position="19"/>
    </location>
</feature>
<dbReference type="SUPFAM" id="SSF57610">
    <property type="entry name" value="Thyroglobulin type-1 domain"/>
    <property type="match status" value="10"/>
</dbReference>
<keyword evidence="19" id="KW-1185">Reference proteome</keyword>
<evidence type="ECO:0000256" key="11">
    <source>
        <dbReference type="ARBA" id="ARBA00022920"/>
    </source>
</evidence>
<evidence type="ECO:0000256" key="12">
    <source>
        <dbReference type="ARBA" id="ARBA00023157"/>
    </source>
</evidence>
<feature type="domain" description="Thyroglobulin type-1" evidence="17">
    <location>
        <begin position="293"/>
        <end position="353"/>
    </location>
</feature>
<dbReference type="PANTHER" id="PTHR14093:SF19">
    <property type="entry name" value="THYROGLOBULIN"/>
    <property type="match status" value="1"/>
</dbReference>
<dbReference type="SUPFAM" id="SSF57184">
    <property type="entry name" value="Growth factor receptor domain"/>
    <property type="match status" value="1"/>
</dbReference>
<evidence type="ECO:0000256" key="1">
    <source>
        <dbReference type="ARBA" id="ARBA00004613"/>
    </source>
</evidence>
<evidence type="ECO:0000256" key="14">
    <source>
        <dbReference type="ARBA" id="ARBA00046595"/>
    </source>
</evidence>
<dbReference type="Gene3D" id="4.10.800.10">
    <property type="entry name" value="Thyroglobulin type-1"/>
    <property type="match status" value="9"/>
</dbReference>
<dbReference type="Pfam" id="PF00086">
    <property type="entry name" value="Thyroglobulin_1"/>
    <property type="match status" value="8"/>
</dbReference>
<comment type="subcellular location">
    <subcellularLocation>
        <location evidence="1">Secreted</location>
    </subcellularLocation>
</comment>
<dbReference type="SUPFAM" id="SSF53474">
    <property type="entry name" value="alpha/beta-Hydrolases"/>
    <property type="match status" value="1"/>
</dbReference>
<keyword evidence="9 16" id="KW-0732">Signal</keyword>
<dbReference type="PROSITE" id="PS00484">
    <property type="entry name" value="THYROGLOBULIN_1_1"/>
    <property type="match status" value="3"/>
</dbReference>
<keyword evidence="13" id="KW-0325">Glycoprotein</keyword>
<evidence type="ECO:0000256" key="5">
    <source>
        <dbReference type="ARBA" id="ARBA00022534"/>
    </source>
</evidence>
<keyword evidence="10" id="KW-0677">Repeat</keyword>
<dbReference type="InterPro" id="IPR052001">
    <property type="entry name" value="MHC-II_Gamma/Thyroglobulin"/>
</dbReference>
<evidence type="ECO:0000256" key="6">
    <source>
        <dbReference type="ARBA" id="ARBA00022641"/>
    </source>
</evidence>
<evidence type="ECO:0000313" key="18">
    <source>
        <dbReference type="EMBL" id="KAG7469780.1"/>
    </source>
</evidence>
<dbReference type="GO" id="GO:0042446">
    <property type="term" value="P:hormone biosynthetic process"/>
    <property type="evidence" value="ECO:0007669"/>
    <property type="project" value="UniProtKB-KW"/>
</dbReference>
<feature type="domain" description="Thyroglobulin type-1" evidence="17">
    <location>
        <begin position="988"/>
        <end position="1051"/>
    </location>
</feature>
<dbReference type="PROSITE" id="PS00941">
    <property type="entry name" value="CARBOXYLESTERASE_B_2"/>
    <property type="match status" value="1"/>
</dbReference>
<keyword evidence="11" id="KW-0795">Thyroid hormone</keyword>
<dbReference type="InterPro" id="IPR029058">
    <property type="entry name" value="AB_hydrolase_fold"/>
</dbReference>
<dbReference type="GO" id="GO:0006590">
    <property type="term" value="P:thyroid hormone generation"/>
    <property type="evidence" value="ECO:0007669"/>
    <property type="project" value="TreeGrafter"/>
</dbReference>
<reference evidence="18" key="1">
    <citation type="submission" date="2021-01" db="EMBL/GenBank/DDBJ databases">
        <authorList>
            <person name="Zahm M."/>
            <person name="Roques C."/>
            <person name="Cabau C."/>
            <person name="Klopp C."/>
            <person name="Donnadieu C."/>
            <person name="Jouanno E."/>
            <person name="Lampietro C."/>
            <person name="Louis A."/>
            <person name="Herpin A."/>
            <person name="Echchiki A."/>
            <person name="Berthelot C."/>
            <person name="Parey E."/>
            <person name="Roest-Crollius H."/>
            <person name="Braasch I."/>
            <person name="Postlethwait J."/>
            <person name="Bobe J."/>
            <person name="Montfort J."/>
            <person name="Bouchez O."/>
            <person name="Begum T."/>
            <person name="Mejri S."/>
            <person name="Adams A."/>
            <person name="Chen W.-J."/>
            <person name="Guiguen Y."/>
        </authorList>
    </citation>
    <scope>NUCLEOTIDE SEQUENCE</scope>
    <source>
        <strain evidence="18">YG-15Mar2019-1</strain>
        <tissue evidence="18">Brain</tissue>
    </source>
</reference>
<feature type="disulfide bond" evidence="15">
    <location>
        <begin position="126"/>
        <end position="133"/>
    </location>
</feature>
<dbReference type="Gene3D" id="2.10.50.10">
    <property type="entry name" value="Tumor Necrosis Factor Receptor, subunit A, domain 2"/>
    <property type="match status" value="1"/>
</dbReference>
<comment type="caution">
    <text evidence="18">The sequence shown here is derived from an EMBL/GenBank/DDBJ whole genome shotgun (WGS) entry which is preliminary data.</text>
</comment>
<comment type="similarity">
    <text evidence="2">Belongs to the type-B carboxylesterase/lipase family.</text>
</comment>
<evidence type="ECO:0000256" key="9">
    <source>
        <dbReference type="ARBA" id="ARBA00022729"/>
    </source>
</evidence>
<comment type="caution">
    <text evidence="15">Lacks conserved residue(s) required for the propagation of feature annotation.</text>
</comment>
<feature type="domain" description="Thyroglobulin type-1" evidence="17">
    <location>
        <begin position="1052"/>
        <end position="1124"/>
    </location>
</feature>
<dbReference type="InterPro" id="IPR036857">
    <property type="entry name" value="Thyroglobulin_1_sf"/>
</dbReference>
<dbReference type="InterPro" id="IPR019819">
    <property type="entry name" value="Carboxylesterase_B_CS"/>
</dbReference>
<feature type="domain" description="Thyroglobulin type-1" evidence="17">
    <location>
        <begin position="93"/>
        <end position="155"/>
    </location>
</feature>
<feature type="disulfide bond" evidence="15">
    <location>
        <begin position="135"/>
        <end position="155"/>
    </location>
</feature>
<feature type="disulfide bond" evidence="15">
    <location>
        <begin position="96"/>
        <end position="115"/>
    </location>
</feature>
<keyword evidence="8" id="KW-0372">Hormone</keyword>
<comment type="subunit">
    <text evidence="14">Monomer. Homodimer (via ChEL region); occurs in the endoplasmic reticulum and is required for export to the Golgi apparatus. Homooligomer; disulfide-linked; stored in this form in the thyroid follicle lumen.</text>
</comment>
<dbReference type="Pfam" id="PF00135">
    <property type="entry name" value="COesterase"/>
    <property type="match status" value="1"/>
</dbReference>
<dbReference type="OrthoDB" id="6409105at2759"/>
<feature type="disulfide bond" evidence="15">
    <location>
        <begin position="333"/>
        <end position="353"/>
    </location>
</feature>
<dbReference type="InterPro" id="IPR002018">
    <property type="entry name" value="CarbesteraseB"/>
</dbReference>
<evidence type="ECO:0000256" key="15">
    <source>
        <dbReference type="PROSITE-ProRule" id="PRU00500"/>
    </source>
</evidence>
<dbReference type="SMART" id="SM01411">
    <property type="entry name" value="Ephrin_rec_like"/>
    <property type="match status" value="1"/>
</dbReference>
<evidence type="ECO:0000256" key="4">
    <source>
        <dbReference type="ARBA" id="ARBA00022525"/>
    </source>
</evidence>
<evidence type="ECO:0000259" key="17">
    <source>
        <dbReference type="PROSITE" id="PS51162"/>
    </source>
</evidence>
<dbReference type="InterPro" id="IPR000716">
    <property type="entry name" value="Thyroglobulin_1"/>
</dbReference>
<evidence type="ECO:0000313" key="19">
    <source>
        <dbReference type="Proteomes" id="UP001046870"/>
    </source>
</evidence>
<feature type="chain" id="PRO_5038713603" description="Thyroglobulin" evidence="16">
    <location>
        <begin position="20"/>
        <end position="2376"/>
    </location>
</feature>
<gene>
    <name evidence="18" type="ORF">MATL_G00132440</name>
</gene>
<dbReference type="Proteomes" id="UP001046870">
    <property type="component" value="Chromosome 10"/>
</dbReference>
<keyword evidence="6" id="KW-0765">Sulfation</keyword>
<dbReference type="Pfam" id="PF07699">
    <property type="entry name" value="Ephrin_rec_like"/>
    <property type="match status" value="1"/>
</dbReference>
<dbReference type="SMART" id="SM00211">
    <property type="entry name" value="TY"/>
    <property type="match status" value="10"/>
</dbReference>
<dbReference type="EMBL" id="JAFDVH010000010">
    <property type="protein sequence ID" value="KAG7469780.1"/>
    <property type="molecule type" value="Genomic_DNA"/>
</dbReference>
<dbReference type="CDD" id="cd00191">
    <property type="entry name" value="TY"/>
    <property type="match status" value="8"/>
</dbReference>
<name>A0A9D3PWQ1_MEGAT</name>
<feature type="domain" description="Thyroglobulin type-1" evidence="17">
    <location>
        <begin position="1125"/>
        <end position="1190"/>
    </location>
</feature>
<sequence length="2376" mass="259124">MGIFSFSSVLLCCLLLSEGKISEYQLESETLSRCELLRVEGSAQRREHVPQCSEDGRFRHVQCVNGGAECWCVDNEGAEIPGSRQDGSAVHCLTTCQLHRQRVLLGGDATVVPGCSDSGEYQPVQCDRARGQCWCVDQEGMEIYGTRQNGEPSRCPGSCEIRERRLLHGVGESSPPQCSADGNFLPVQCKFVNTTDMMVVDLLHTFNRLPGAFETFSNFRRTFPEVSSYCFCADSRGRELASTGVELLLDEVYDTAFSGLDSARSFSQSNMYRILQRRFLGIHLAMGGRFRCPTKCESERSSSSQAGNVFVPSCDADGGYAPVQCQAGGQCWCVDTDGREIFGTRRHGGKPDCSSGVKDCPSERRQALSQLFSGPAGPFSSQSVLSVMGAASLSPCSPEAQELFAKSGLLQSVPEAERPDLVEVLAEVIQGMFPSGAMALKALSLTTNPKRLQENLFGGKFLKNAGNFNFTSAVGPRGTFSFGKAFDQVGLAQVSGDFVKLGQVFSPESGSGLSSVDLDREISDSFSRPVNLKRNSDLVKLVAMTLESEQFFVTLRDIISLSKAEDSTDLGSMFQAAFQSSRPEACKRDPSALYVPRCTETGQYQQVQCQGPECWCVDSRGLEVPGSRSEGRRPRCPSQCERDREVAAKVRASRSAGSVVFIPKCEEDGSFTPLQCSGKDCFCMDREGGKQEAATVGGDLRCPTDCQTTAARQFLSVVRSVLSSPDAMSRMSDVYVPQCDPDGGWRPVQCDGPPEQAFQFYRDWVRLNNAGQELPVSELIAILREYKGNMEAMASFRGFVKGLFDAGHQRVFPALSGYETFDSVPAEVLAGDGDAVFGPTVFLNPLSLWRLLQGSLTRYPGQPSDFSVPLEHFDLRQCWCVSEGGDMIADTKASVNQIPKCPGSCSLAGRRVSQFLQDTEAIISASNSSHSPLGYGFLLAEGLSLTAQELLRDPPMESLISETLLSRSDSALRLAAHSTLQFYWQSHLGVSERDRESVLLGYQPYMPQCDAGGQWLPTQCYPSTGHCWCVDGEGQYIPDSLTSRSMELPQCGTPCQRAHTQALLSDWTPSDQPISSYNPICEESGEFSVLQRERVGSGMGWCVSPVTGKPTQPAAQSPTGELQCPSWCQMLKDQVIRREAGIGYEPECQADGQGFSPVQCDQGNCWCVSQSGLELPGTRTPRNTGRAPSCDSPRCPVPFGEPVVTHGALLCSDITEDGQQRQKCQLTCQQGFVSVLPANDFLCDLATGTWISDAPLPNACQRPQVLQEVQASSVLLLPLSEGQRPCSSQRAGLQLSILQDLRAQGLCSLQVTSPTGKASFVSVCDDSSVSLGCDSDETLRAEITWRARLTDIPAQALPDVHDVDMAFSGGSLLAGVIDLIRSGPYQAIFSPSVPMVPPPAVTFGCSPGYHLVSGTMGCVACPPGTFFSSGVCSLCPRGSYQDKKGQDFCDKCPRGTSTAFPGAFRPTQCISECQKSGLACTESGAFQSAQLDSSTSRWQCVSSQGERLLWTSSLQPLSDTECRVLEKFEAVPRSQWSLEAEDAVLLYSEASDAGLENQLRQCISDCANNESCHHLALFTEGERAHCDVYSTDEANIKCESSGKTKGFLGNPGVDMFQSLSCLLKVKGGDRADLQVLRKKGHEFTTVSQKTFERLNFRKASSGVYRTMVFQAEGATLTDVHRFCQDTCSQEGCCDGFILNQNILNGGTVMCGLLSFPEVLLCSDRDWDIAGSSESSRICGAGVQYNKQRKQFTFNFGGQNFTITDAALPPTSKNKTDYQATIIGFQRVYLWRDSDMTTRQKSSSACATVSTQQDQSILLSDAVKDRFAAVDSSTIHVDSNRDVPAQRYWLFKHRFSAEEAQQWCLKRCEEEELCHVADTQDDSPSYFTCALYPDTRVCGAYDKPLRQACSLVLPQLPQKAYSKKVTLTGSVESFYSRVPFKKMVSYSVRNRVSLGSKPITEGFYECERRCDEDPCCRGIGYVRDTESPGSAVLCLTLNSFGIQTCGEDDRTSWRVMDCTPSKVETGVFPFGWYEKPVNQWTRSPDLCPPFRLTAPSLKVTQSEWELVDAFSVLIDPSISTYDTIHISKDIAEDFDKARDWCLSACRRSDSCSVVTVHRRESAVRCVLLPDTHACTPTAQGQTCRLLIKETASHVYLWKGLRMETRSVFIPGHGTLLGESRITSVGSDRKRVGYFLGVPYARPPIGGLRFSPPQPAEWSGMWNATFPRPSCLQPGDGDSSSSSEDCLYLNVFVPSSNRGNSSVLVFFHNPATASTNRLALLDGSYFAAVGNLIVVTAHFRVAAFGFLSTASTDSPGNVGLQDQAAALKWVQENIAHFGGDPQKVTLGAERGGADAASLHLFSAGASGLFHRALFMHST</sequence>
<dbReference type="PANTHER" id="PTHR14093">
    <property type="entry name" value="HLA CLASS II GAMMA CHAIN"/>
    <property type="match status" value="1"/>
</dbReference>